<evidence type="ECO:0000256" key="5">
    <source>
        <dbReference type="ARBA" id="ARBA00022792"/>
    </source>
</evidence>
<keyword evidence="11" id="KW-0813">Transport</keyword>
<dbReference type="InterPro" id="IPR013261">
    <property type="entry name" value="Tim21"/>
</dbReference>
<evidence type="ECO:0000313" key="12">
    <source>
        <dbReference type="EMBL" id="ODQ57191.1"/>
    </source>
</evidence>
<evidence type="ECO:0000256" key="7">
    <source>
        <dbReference type="ARBA" id="ARBA00022989"/>
    </source>
</evidence>
<dbReference type="Proteomes" id="UP000094112">
    <property type="component" value="Unassembled WGS sequence"/>
</dbReference>
<keyword evidence="9 11" id="KW-0496">Mitochondrion</keyword>
<dbReference type="PANTHER" id="PTHR13032:SF6">
    <property type="entry name" value="MITOCHONDRIAL IMPORT INNER MEMBRANE TRANSLOCASE SUBUNIT TIM21"/>
    <property type="match status" value="1"/>
</dbReference>
<keyword evidence="4 11" id="KW-0812">Transmembrane</keyword>
<keyword evidence="6" id="KW-0809">Transit peptide</keyword>
<keyword evidence="13" id="KW-1185">Reference proteome</keyword>
<evidence type="ECO:0000256" key="1">
    <source>
        <dbReference type="ARBA" id="ARBA00004434"/>
    </source>
</evidence>
<keyword evidence="11" id="KW-0653">Protein transport</keyword>
<comment type="subcellular location">
    <subcellularLocation>
        <location evidence="1 11">Mitochondrion inner membrane</location>
        <topology evidence="1 11">Single-pass membrane protein</topology>
    </subcellularLocation>
</comment>
<evidence type="ECO:0000256" key="8">
    <source>
        <dbReference type="ARBA" id="ARBA00023010"/>
    </source>
</evidence>
<accession>A0A1E3NVK5</accession>
<keyword evidence="7 11" id="KW-1133">Transmembrane helix</keyword>
<feature type="transmembrane region" description="Helical" evidence="11">
    <location>
        <begin position="21"/>
        <end position="44"/>
    </location>
</feature>
<dbReference type="GO" id="GO:0005744">
    <property type="term" value="C:TIM23 mitochondrial import inner membrane translocase complex"/>
    <property type="evidence" value="ECO:0007669"/>
    <property type="project" value="UniProtKB-UniRule"/>
</dbReference>
<evidence type="ECO:0000313" key="13">
    <source>
        <dbReference type="Proteomes" id="UP000094112"/>
    </source>
</evidence>
<dbReference type="RefSeq" id="XP_019036398.1">
    <property type="nucleotide sequence ID" value="XM_019180866.2"/>
</dbReference>
<dbReference type="Gene3D" id="3.10.450.320">
    <property type="entry name" value="Mitochondrial import inner membrane translocase subunit Tim21"/>
    <property type="match status" value="1"/>
</dbReference>
<dbReference type="GeneID" id="30198112"/>
<dbReference type="AlphaFoldDB" id="A0A1E3NVK5"/>
<protein>
    <recommendedName>
        <fullName evidence="3 11">Mitochondrial import inner membrane translocase subunit Tim21</fullName>
    </recommendedName>
</protein>
<reference evidence="12 13" key="1">
    <citation type="journal article" date="2016" name="Proc. Natl. Acad. Sci. U.S.A.">
        <title>Comparative genomics of biotechnologically important yeasts.</title>
        <authorList>
            <person name="Riley R."/>
            <person name="Haridas S."/>
            <person name="Wolfe K.H."/>
            <person name="Lopes M.R."/>
            <person name="Hittinger C.T."/>
            <person name="Goeker M."/>
            <person name="Salamov A.A."/>
            <person name="Wisecaver J.H."/>
            <person name="Long T.M."/>
            <person name="Calvey C.H."/>
            <person name="Aerts A.L."/>
            <person name="Barry K.W."/>
            <person name="Choi C."/>
            <person name="Clum A."/>
            <person name="Coughlan A.Y."/>
            <person name="Deshpande S."/>
            <person name="Douglass A.P."/>
            <person name="Hanson S.J."/>
            <person name="Klenk H.-P."/>
            <person name="LaButti K.M."/>
            <person name="Lapidus A."/>
            <person name="Lindquist E.A."/>
            <person name="Lipzen A.M."/>
            <person name="Meier-Kolthoff J.P."/>
            <person name="Ohm R.A."/>
            <person name="Otillar R.P."/>
            <person name="Pangilinan J.L."/>
            <person name="Peng Y."/>
            <person name="Rokas A."/>
            <person name="Rosa C.A."/>
            <person name="Scheuner C."/>
            <person name="Sibirny A.A."/>
            <person name="Slot J.C."/>
            <person name="Stielow J.B."/>
            <person name="Sun H."/>
            <person name="Kurtzman C.P."/>
            <person name="Blackwell M."/>
            <person name="Grigoriev I.V."/>
            <person name="Jeffries T.W."/>
        </authorList>
    </citation>
    <scope>NUCLEOTIDE SEQUENCE [LARGE SCALE GENOMIC DNA]</scope>
    <source>
        <strain evidence="13">ATCC 58044 / CBS 1984 / NCYC 433 / NRRL Y-366-8</strain>
    </source>
</reference>
<dbReference type="STRING" id="683960.A0A1E3NVK5"/>
<feature type="non-terminal residue" evidence="12">
    <location>
        <position position="1"/>
    </location>
</feature>
<keyword evidence="8 11" id="KW-0811">Translocation</keyword>
<evidence type="ECO:0000256" key="6">
    <source>
        <dbReference type="ARBA" id="ARBA00022946"/>
    </source>
</evidence>
<dbReference type="InterPro" id="IPR038552">
    <property type="entry name" value="Tim21_IMS_sf"/>
</dbReference>
<name>A0A1E3NVK5_WICAA</name>
<comment type="similarity">
    <text evidence="2 11">Belongs to the TIM21 family.</text>
</comment>
<comment type="function">
    <text evidence="11">Essential component of the TIM23 complex, a complex that mediates the translocation of transit peptide-containing proteins across the mitochondrial inner membrane.</text>
</comment>
<evidence type="ECO:0000256" key="11">
    <source>
        <dbReference type="RuleBase" id="RU367142"/>
    </source>
</evidence>
<comment type="subunit">
    <text evidence="11">Component of the TIM23 complex.</text>
</comment>
<dbReference type="OrthoDB" id="436405at2759"/>
<evidence type="ECO:0000256" key="9">
    <source>
        <dbReference type="ARBA" id="ARBA00023128"/>
    </source>
</evidence>
<dbReference type="GO" id="GO:0030150">
    <property type="term" value="P:protein import into mitochondrial matrix"/>
    <property type="evidence" value="ECO:0007669"/>
    <property type="project" value="UniProtKB-UniRule"/>
</dbReference>
<dbReference type="EMBL" id="KV454214">
    <property type="protein sequence ID" value="ODQ57191.1"/>
    <property type="molecule type" value="Genomic_DNA"/>
</dbReference>
<keyword evidence="10 11" id="KW-0472">Membrane</keyword>
<evidence type="ECO:0000256" key="3">
    <source>
        <dbReference type="ARBA" id="ARBA00020726"/>
    </source>
</evidence>
<gene>
    <name evidence="12" type="ORF">WICANDRAFT_20328</name>
</gene>
<dbReference type="FunFam" id="3.10.450.320:FF:000002">
    <property type="entry name" value="Mitochondrial import inner membrane translocase subunit tim21"/>
    <property type="match status" value="1"/>
</dbReference>
<proteinExistence type="inferred from homology"/>
<dbReference type="PANTHER" id="PTHR13032">
    <property type="entry name" value="MITOCHONDRIAL IMPORT INNER MEMBRANE TRANSLOCASE SUBUNIT TIM21"/>
    <property type="match status" value="1"/>
</dbReference>
<dbReference type="Pfam" id="PF08294">
    <property type="entry name" value="TIM21"/>
    <property type="match status" value="1"/>
</dbReference>
<sequence length="185" mass="20596">PKSNDKNPKIPLWARVKTASTFAVATTVVLGAAGLAGLVIYLVVSEIVLPSGDTQVFNKAVSMIEKDEKCQELLQLEKGKRLKAYGESSDNKWTRNRPIASTRRVDKTGKEHLFMRFHVESGSRHGAVQLETVQADVLHPEYSYIYLDVPGEKRYYVIAPPQPKLLGSRDQNTGFLGVKWGPKTD</sequence>
<organism evidence="12 13">
    <name type="scientific">Wickerhamomyces anomalus (strain ATCC 58044 / CBS 1984 / NCYC 433 / NRRL Y-366-8)</name>
    <name type="common">Yeast</name>
    <name type="synonym">Hansenula anomala</name>
    <dbReference type="NCBI Taxonomy" id="683960"/>
    <lineage>
        <taxon>Eukaryota</taxon>
        <taxon>Fungi</taxon>
        <taxon>Dikarya</taxon>
        <taxon>Ascomycota</taxon>
        <taxon>Saccharomycotina</taxon>
        <taxon>Saccharomycetes</taxon>
        <taxon>Phaffomycetales</taxon>
        <taxon>Wickerhamomycetaceae</taxon>
        <taxon>Wickerhamomyces</taxon>
    </lineage>
</organism>
<evidence type="ECO:0000256" key="4">
    <source>
        <dbReference type="ARBA" id="ARBA00022692"/>
    </source>
</evidence>
<evidence type="ECO:0000256" key="2">
    <source>
        <dbReference type="ARBA" id="ARBA00010867"/>
    </source>
</evidence>
<keyword evidence="5 11" id="KW-0999">Mitochondrion inner membrane</keyword>
<feature type="non-terminal residue" evidence="12">
    <location>
        <position position="185"/>
    </location>
</feature>
<evidence type="ECO:0000256" key="10">
    <source>
        <dbReference type="ARBA" id="ARBA00023136"/>
    </source>
</evidence>